<keyword evidence="2" id="KW-1185">Reference proteome</keyword>
<name>A0ABS2KDZ5_9GAMM</name>
<sequence>MQAQSTQQYVRVGDIVTTRKSGKPEKIGILPISSATWWAWVKAQKAPAPLKLSRGVTVWRRDDVINFAESLAGGAVQ</sequence>
<protein>
    <submittedName>
        <fullName evidence="1">AlpA family transcriptional regulator</fullName>
    </submittedName>
</protein>
<gene>
    <name evidence="1" type="ORF">ISS99_07655</name>
</gene>
<accession>A0ABS2KDZ5</accession>
<organism evidence="1 2">
    <name type="scientific">Dyella mobilis</name>
    <dbReference type="NCBI Taxonomy" id="1849582"/>
    <lineage>
        <taxon>Bacteria</taxon>
        <taxon>Pseudomonadati</taxon>
        <taxon>Pseudomonadota</taxon>
        <taxon>Gammaproteobacteria</taxon>
        <taxon>Lysobacterales</taxon>
        <taxon>Rhodanobacteraceae</taxon>
        <taxon>Dyella</taxon>
    </lineage>
</organism>
<proteinExistence type="predicted"/>
<comment type="caution">
    <text evidence="1">The sequence shown here is derived from an EMBL/GenBank/DDBJ whole genome shotgun (WGS) entry which is preliminary data.</text>
</comment>
<reference evidence="1" key="1">
    <citation type="submission" date="2020-10" db="EMBL/GenBank/DDBJ databases">
        <title>Phylogeny of dyella-like bacteria.</title>
        <authorList>
            <person name="Fu J."/>
        </authorList>
    </citation>
    <scope>NUCLEOTIDE SEQUENCE</scope>
    <source>
        <strain evidence="1">DHON07</strain>
    </source>
</reference>
<dbReference type="EMBL" id="JADIKF010000038">
    <property type="protein sequence ID" value="MBM7129396.1"/>
    <property type="molecule type" value="Genomic_DNA"/>
</dbReference>
<evidence type="ECO:0000313" key="2">
    <source>
        <dbReference type="Proteomes" id="UP001430193"/>
    </source>
</evidence>
<dbReference type="Proteomes" id="UP001430193">
    <property type="component" value="Unassembled WGS sequence"/>
</dbReference>
<evidence type="ECO:0000313" key="1">
    <source>
        <dbReference type="EMBL" id="MBM7129396.1"/>
    </source>
</evidence>
<dbReference type="RefSeq" id="WP_204631024.1">
    <property type="nucleotide sequence ID" value="NZ_BSOC01000003.1"/>
</dbReference>